<evidence type="ECO:0000256" key="3">
    <source>
        <dbReference type="ARBA" id="ARBA00022833"/>
    </source>
</evidence>
<keyword evidence="7" id="KW-1185">Reference proteome</keyword>
<evidence type="ECO:0000256" key="4">
    <source>
        <dbReference type="ARBA" id="ARBA00023239"/>
    </source>
</evidence>
<sequence>MKGECNCGAVSFEITAETNDVYICHCSICRKATGSGGIAVIVVANGNFYWLSGQTAIKTWHKPEHDWQTSFCCHCGSSLPGANDNKRMYVPVGLLSEGADDLNVAHHIWVESKASWEQIGDSGQQHPRAFKG</sequence>
<proteinExistence type="inferred from homology"/>
<keyword evidence="4" id="KW-0456">Lyase</keyword>
<evidence type="ECO:0000313" key="7">
    <source>
        <dbReference type="Proteomes" id="UP000619743"/>
    </source>
</evidence>
<feature type="domain" description="CENP-V/GFA" evidence="5">
    <location>
        <begin position="1"/>
        <end position="117"/>
    </location>
</feature>
<dbReference type="Proteomes" id="UP000619743">
    <property type="component" value="Unassembled WGS sequence"/>
</dbReference>
<dbReference type="Pfam" id="PF04828">
    <property type="entry name" value="GFA"/>
    <property type="match status" value="1"/>
</dbReference>
<dbReference type="PANTHER" id="PTHR33337:SF40">
    <property type="entry name" value="CENP-V_GFA DOMAIN-CONTAINING PROTEIN-RELATED"/>
    <property type="match status" value="1"/>
</dbReference>
<evidence type="ECO:0000313" key="6">
    <source>
        <dbReference type="EMBL" id="GGA73197.1"/>
    </source>
</evidence>
<dbReference type="InterPro" id="IPR006913">
    <property type="entry name" value="CENP-V/GFA"/>
</dbReference>
<dbReference type="SUPFAM" id="SSF51316">
    <property type="entry name" value="Mss4-like"/>
    <property type="match status" value="1"/>
</dbReference>
<comment type="similarity">
    <text evidence="1">Belongs to the Gfa family.</text>
</comment>
<gene>
    <name evidence="6" type="ORF">GCM10011369_13670</name>
</gene>
<dbReference type="AlphaFoldDB" id="A0A8J2U3Z0"/>
<evidence type="ECO:0000256" key="1">
    <source>
        <dbReference type="ARBA" id="ARBA00005495"/>
    </source>
</evidence>
<dbReference type="GO" id="GO:0016846">
    <property type="term" value="F:carbon-sulfur lyase activity"/>
    <property type="evidence" value="ECO:0007669"/>
    <property type="project" value="InterPro"/>
</dbReference>
<organism evidence="6 7">
    <name type="scientific">Neiella marina</name>
    <dbReference type="NCBI Taxonomy" id="508461"/>
    <lineage>
        <taxon>Bacteria</taxon>
        <taxon>Pseudomonadati</taxon>
        <taxon>Pseudomonadota</taxon>
        <taxon>Gammaproteobacteria</taxon>
        <taxon>Alteromonadales</taxon>
        <taxon>Echinimonadaceae</taxon>
        <taxon>Neiella</taxon>
    </lineage>
</organism>
<name>A0A8J2U3Z0_9GAMM</name>
<comment type="caution">
    <text evidence="6">The sequence shown here is derived from an EMBL/GenBank/DDBJ whole genome shotgun (WGS) entry which is preliminary data.</text>
</comment>
<dbReference type="PROSITE" id="PS51891">
    <property type="entry name" value="CENP_V_GFA"/>
    <property type="match status" value="1"/>
</dbReference>
<dbReference type="RefSeq" id="WP_087505275.1">
    <property type="nucleotide sequence ID" value="NZ_BMDX01000005.1"/>
</dbReference>
<evidence type="ECO:0000256" key="2">
    <source>
        <dbReference type="ARBA" id="ARBA00022723"/>
    </source>
</evidence>
<dbReference type="Gene3D" id="3.90.1590.10">
    <property type="entry name" value="glutathione-dependent formaldehyde- activating enzyme (gfa)"/>
    <property type="match status" value="1"/>
</dbReference>
<dbReference type="GO" id="GO:0046872">
    <property type="term" value="F:metal ion binding"/>
    <property type="evidence" value="ECO:0007669"/>
    <property type="project" value="UniProtKB-KW"/>
</dbReference>
<dbReference type="PANTHER" id="PTHR33337">
    <property type="entry name" value="GFA DOMAIN-CONTAINING PROTEIN"/>
    <property type="match status" value="1"/>
</dbReference>
<accession>A0A8J2U3Z0</accession>
<dbReference type="EMBL" id="BMDX01000005">
    <property type="protein sequence ID" value="GGA73197.1"/>
    <property type="molecule type" value="Genomic_DNA"/>
</dbReference>
<dbReference type="OrthoDB" id="4188830at2"/>
<protein>
    <submittedName>
        <fullName evidence="6">S-(Hydroxymethyl)glutathione synthase</fullName>
    </submittedName>
</protein>
<keyword evidence="2" id="KW-0479">Metal-binding</keyword>
<reference evidence="7" key="1">
    <citation type="journal article" date="2019" name="Int. J. Syst. Evol. Microbiol.">
        <title>The Global Catalogue of Microorganisms (GCM) 10K type strain sequencing project: providing services to taxonomists for standard genome sequencing and annotation.</title>
        <authorList>
            <consortium name="The Broad Institute Genomics Platform"/>
            <consortium name="The Broad Institute Genome Sequencing Center for Infectious Disease"/>
            <person name="Wu L."/>
            <person name="Ma J."/>
        </authorList>
    </citation>
    <scope>NUCLEOTIDE SEQUENCE [LARGE SCALE GENOMIC DNA]</scope>
    <source>
        <strain evidence="7">CGMCC 1.10130</strain>
    </source>
</reference>
<keyword evidence="3" id="KW-0862">Zinc</keyword>
<dbReference type="InterPro" id="IPR011057">
    <property type="entry name" value="Mss4-like_sf"/>
</dbReference>
<evidence type="ECO:0000259" key="5">
    <source>
        <dbReference type="PROSITE" id="PS51891"/>
    </source>
</evidence>